<dbReference type="OrthoDB" id="5197598at2759"/>
<feature type="transmembrane region" description="Helical" evidence="8">
    <location>
        <begin position="108"/>
        <end position="131"/>
    </location>
</feature>
<comment type="similarity">
    <text evidence="2 8">Belongs to the NiCoT transporter (TC 2.A.52) family.</text>
</comment>
<evidence type="ECO:0000256" key="3">
    <source>
        <dbReference type="ARBA" id="ARBA00022448"/>
    </source>
</evidence>
<keyword evidence="5 8" id="KW-0812">Transmembrane</keyword>
<keyword evidence="10" id="KW-1185">Reference proteome</keyword>
<dbReference type="GO" id="GO:0005886">
    <property type="term" value="C:plasma membrane"/>
    <property type="evidence" value="ECO:0007669"/>
    <property type="project" value="UniProtKB-SubCell"/>
</dbReference>
<gene>
    <name evidence="9" type="ORF">M011DRAFT_411785</name>
</gene>
<comment type="subcellular location">
    <subcellularLocation>
        <location evidence="8">Cell membrane</location>
        <topology evidence="8">Multi-pass membrane protein</topology>
    </subcellularLocation>
    <subcellularLocation>
        <location evidence="1">Endomembrane system</location>
        <topology evidence="1">Multi-pass membrane protein</topology>
    </subcellularLocation>
</comment>
<reference evidence="9" key="1">
    <citation type="journal article" date="2020" name="Stud. Mycol.">
        <title>101 Dothideomycetes genomes: a test case for predicting lifestyles and emergence of pathogens.</title>
        <authorList>
            <person name="Haridas S."/>
            <person name="Albert R."/>
            <person name="Binder M."/>
            <person name="Bloem J."/>
            <person name="Labutti K."/>
            <person name="Salamov A."/>
            <person name="Andreopoulos B."/>
            <person name="Baker S."/>
            <person name="Barry K."/>
            <person name="Bills G."/>
            <person name="Bluhm B."/>
            <person name="Cannon C."/>
            <person name="Castanera R."/>
            <person name="Culley D."/>
            <person name="Daum C."/>
            <person name="Ezra D."/>
            <person name="Gonzalez J."/>
            <person name="Henrissat B."/>
            <person name="Kuo A."/>
            <person name="Liang C."/>
            <person name="Lipzen A."/>
            <person name="Lutzoni F."/>
            <person name="Magnuson J."/>
            <person name="Mondo S."/>
            <person name="Nolan M."/>
            <person name="Ohm R."/>
            <person name="Pangilinan J."/>
            <person name="Park H.-J."/>
            <person name="Ramirez L."/>
            <person name="Alfaro M."/>
            <person name="Sun H."/>
            <person name="Tritt A."/>
            <person name="Yoshinaga Y."/>
            <person name="Zwiers L.-H."/>
            <person name="Turgeon B."/>
            <person name="Goodwin S."/>
            <person name="Spatafora J."/>
            <person name="Crous P."/>
            <person name="Grigoriev I."/>
        </authorList>
    </citation>
    <scope>NUCLEOTIDE SEQUENCE</scope>
    <source>
        <strain evidence="9">CBS 119925</strain>
    </source>
</reference>
<accession>A0A6A6UX82</accession>
<feature type="transmembrane region" description="Helical" evidence="8">
    <location>
        <begin position="293"/>
        <end position="321"/>
    </location>
</feature>
<sequence length="432" mass="47274">MDGHEASNDASLESKTSILEKWTKNASLYHSRTPYLKSIPFSVVAIILTLITVNLLVWAAVGTILHFHTPILSTAILSYTLGLRHALDADHISAIDLMTRRLIASGQRPVTVGMFFSLGHSTIVILTSLVVAGTASAISSSFDNFSRVGSIIGSSVSAAFLLILGIMNIYILYKLVLQMRSLLASEPGTEHGDFEVKSGGLLYNLFHKLFKLIDRPWKMYPLGVLFGLGFDTSSEIAILGISSIQATKGTSIWLIMIFPVLFTAGMCLLDTTDGALMMTLYTSTQLARDPIAICYYSIVLTAITVVVAVIIGVVQFLNLALNVWEPEGRFWEGVEGLGERWDVVGGVIIGAFILFGGLSVLLYKPWRRRIDRKRLRNAHFERLLQAADDGGVQDEYRDDDVRVASRTSVDCEGPVDVVPVERSDATGPTGMR</sequence>
<feature type="transmembrane region" description="Helical" evidence="8">
    <location>
        <begin position="341"/>
        <end position="363"/>
    </location>
</feature>
<evidence type="ECO:0000313" key="10">
    <source>
        <dbReference type="Proteomes" id="UP000799440"/>
    </source>
</evidence>
<dbReference type="GO" id="GO:0015099">
    <property type="term" value="F:nickel cation transmembrane transporter activity"/>
    <property type="evidence" value="ECO:0007669"/>
    <property type="project" value="UniProtKB-UniRule"/>
</dbReference>
<evidence type="ECO:0000256" key="8">
    <source>
        <dbReference type="RuleBase" id="RU362101"/>
    </source>
</evidence>
<dbReference type="InterPro" id="IPR004688">
    <property type="entry name" value="Ni/Co_transpt"/>
</dbReference>
<evidence type="ECO:0000256" key="4">
    <source>
        <dbReference type="ARBA" id="ARBA00022596"/>
    </source>
</evidence>
<feature type="transmembrane region" description="Helical" evidence="8">
    <location>
        <begin position="250"/>
        <end position="272"/>
    </location>
</feature>
<keyword evidence="3 8" id="KW-0813">Transport</keyword>
<feature type="transmembrane region" description="Helical" evidence="8">
    <location>
        <begin position="39"/>
        <end position="61"/>
    </location>
</feature>
<dbReference type="Proteomes" id="UP000799440">
    <property type="component" value="Unassembled WGS sequence"/>
</dbReference>
<keyword evidence="4" id="KW-0533">Nickel</keyword>
<evidence type="ECO:0000256" key="5">
    <source>
        <dbReference type="ARBA" id="ARBA00022692"/>
    </source>
</evidence>
<dbReference type="AlphaFoldDB" id="A0A6A6UX82"/>
<dbReference type="EMBL" id="MU006603">
    <property type="protein sequence ID" value="KAF2742878.1"/>
    <property type="molecule type" value="Genomic_DNA"/>
</dbReference>
<dbReference type="Pfam" id="PF03824">
    <property type="entry name" value="NicO"/>
    <property type="match status" value="1"/>
</dbReference>
<evidence type="ECO:0000256" key="1">
    <source>
        <dbReference type="ARBA" id="ARBA00004127"/>
    </source>
</evidence>
<dbReference type="InterPro" id="IPR011541">
    <property type="entry name" value="Ni/Co_transpt_high_affinity"/>
</dbReference>
<organism evidence="9 10">
    <name type="scientific">Sporormia fimetaria CBS 119925</name>
    <dbReference type="NCBI Taxonomy" id="1340428"/>
    <lineage>
        <taxon>Eukaryota</taxon>
        <taxon>Fungi</taxon>
        <taxon>Dikarya</taxon>
        <taxon>Ascomycota</taxon>
        <taxon>Pezizomycotina</taxon>
        <taxon>Dothideomycetes</taxon>
        <taxon>Pleosporomycetidae</taxon>
        <taxon>Pleosporales</taxon>
        <taxon>Sporormiaceae</taxon>
        <taxon>Sporormia</taxon>
    </lineage>
</organism>
<feature type="transmembrane region" description="Helical" evidence="8">
    <location>
        <begin position="220"/>
        <end position="244"/>
    </location>
</feature>
<evidence type="ECO:0000256" key="6">
    <source>
        <dbReference type="ARBA" id="ARBA00022989"/>
    </source>
</evidence>
<dbReference type="PANTHER" id="PTHR31611">
    <property type="entry name" value="HIGH-AFFINITY NICKEL TRANSPORT PROTEIN NIC1"/>
    <property type="match status" value="1"/>
</dbReference>
<keyword evidence="6 8" id="KW-1133">Transmembrane helix</keyword>
<evidence type="ECO:0000256" key="7">
    <source>
        <dbReference type="ARBA" id="ARBA00023136"/>
    </source>
</evidence>
<proteinExistence type="inferred from homology"/>
<protein>
    <recommendedName>
        <fullName evidence="8">Nickel/cobalt efflux system</fullName>
    </recommendedName>
</protein>
<dbReference type="PANTHER" id="PTHR31611:SF0">
    <property type="entry name" value="HIGH-AFFINITY NICKEL TRANSPORT PROTEIN NIC1"/>
    <property type="match status" value="1"/>
</dbReference>
<evidence type="ECO:0000256" key="2">
    <source>
        <dbReference type="ARBA" id="ARBA00010892"/>
    </source>
</evidence>
<evidence type="ECO:0000313" key="9">
    <source>
        <dbReference type="EMBL" id="KAF2742878.1"/>
    </source>
</evidence>
<feature type="transmembrane region" description="Helical" evidence="8">
    <location>
        <begin position="151"/>
        <end position="173"/>
    </location>
</feature>
<name>A0A6A6UX82_9PLEO</name>
<dbReference type="GO" id="GO:0012505">
    <property type="term" value="C:endomembrane system"/>
    <property type="evidence" value="ECO:0007669"/>
    <property type="project" value="UniProtKB-SubCell"/>
</dbReference>
<keyword evidence="7 8" id="KW-0472">Membrane</keyword>